<dbReference type="EMBL" id="UINC01225700">
    <property type="protein sequence ID" value="SVE55880.1"/>
    <property type="molecule type" value="Genomic_DNA"/>
</dbReference>
<organism evidence="1">
    <name type="scientific">marine metagenome</name>
    <dbReference type="NCBI Taxonomy" id="408172"/>
    <lineage>
        <taxon>unclassified sequences</taxon>
        <taxon>metagenomes</taxon>
        <taxon>ecological metagenomes</taxon>
    </lineage>
</organism>
<evidence type="ECO:0000313" key="1">
    <source>
        <dbReference type="EMBL" id="SVE55880.1"/>
    </source>
</evidence>
<gene>
    <name evidence="1" type="ORF">METZ01_LOCUS508734</name>
</gene>
<proteinExistence type="predicted"/>
<name>A0A383EHQ5_9ZZZZ</name>
<accession>A0A383EHQ5</accession>
<reference evidence="1" key="1">
    <citation type="submission" date="2018-05" db="EMBL/GenBank/DDBJ databases">
        <authorList>
            <person name="Lanie J.A."/>
            <person name="Ng W.-L."/>
            <person name="Kazmierczak K.M."/>
            <person name="Andrzejewski T.M."/>
            <person name="Davidsen T.M."/>
            <person name="Wayne K.J."/>
            <person name="Tettelin H."/>
            <person name="Glass J.I."/>
            <person name="Rusch D."/>
            <person name="Podicherti R."/>
            <person name="Tsui H.-C.T."/>
            <person name="Winkler M.E."/>
        </authorList>
    </citation>
    <scope>NUCLEOTIDE SEQUENCE</scope>
</reference>
<feature type="non-terminal residue" evidence="1">
    <location>
        <position position="35"/>
    </location>
</feature>
<dbReference type="AlphaFoldDB" id="A0A383EHQ5"/>
<sequence length="35" mass="4037">MTTKKAYRYDPSASYAVTEHDSEYLNVDGVTRLVR</sequence>
<protein>
    <submittedName>
        <fullName evidence="1">Uncharacterized protein</fullName>
    </submittedName>
</protein>